<reference evidence="8 9" key="1">
    <citation type="submission" date="2016-01" db="EMBL/GenBank/DDBJ databases">
        <authorList>
            <person name="Oliw E.H."/>
        </authorList>
    </citation>
    <scope>NUCLEOTIDE SEQUENCE [LARGE SCALE GENOMIC DNA]</scope>
    <source>
        <strain evidence="8 9">DY10</strain>
    </source>
</reference>
<dbReference type="Proteomes" id="UP000187941">
    <property type="component" value="Chromosome"/>
</dbReference>
<sequence>MNGKKALYVFTAVVCFLPVITSSGSLLLGLAFALIVGNPFKEQAGRWGGYLLKASVIGLGFGINMHVLIKAGQANIGTTTIFVLSVLALGLLLGRLLGIDRLTGLLVAVGTAICGGSAIAAVGSVMKANPSQLSMATGVVFLLNAVALFVFPAMGHALGLTQEQFGTWAAIAIHDTSSVVGASARYGDTALHVASITKMLRILWIIPVSLLLVVGFAENRESFKIPMFIVGFVLASCLYSFVPAIQPLAKPLYTAAKQTMVVSLFLIGSNLSLSSLKAVGGAVLLQAVLLWVVVSISALLFVMYV</sequence>
<dbReference type="PANTHER" id="PTHR30106:SF1">
    <property type="entry name" value="UPF0324 MEMBRANE PROTEIN FN0533"/>
    <property type="match status" value="1"/>
</dbReference>
<dbReference type="InterPro" id="IPR018383">
    <property type="entry name" value="UPF0324_pro"/>
</dbReference>
<evidence type="ECO:0000256" key="2">
    <source>
        <dbReference type="ARBA" id="ARBA00007977"/>
    </source>
</evidence>
<evidence type="ECO:0000256" key="6">
    <source>
        <dbReference type="ARBA" id="ARBA00023136"/>
    </source>
</evidence>
<dbReference type="Pfam" id="PF03601">
    <property type="entry name" value="Cons_hypoth698"/>
    <property type="match status" value="1"/>
</dbReference>
<name>A0A1P9WX01_9BACT</name>
<dbReference type="STRING" id="1178516.AWR27_11615"/>
<keyword evidence="5 7" id="KW-1133">Transmembrane helix</keyword>
<keyword evidence="6 7" id="KW-0472">Membrane</keyword>
<keyword evidence="4 7" id="KW-0812">Transmembrane</keyword>
<feature type="transmembrane region" description="Helical" evidence="7">
    <location>
        <begin position="133"/>
        <end position="153"/>
    </location>
</feature>
<dbReference type="KEGG" id="smon:AWR27_11615"/>
<comment type="similarity">
    <text evidence="2">Belongs to the UPF0324 family.</text>
</comment>
<gene>
    <name evidence="8" type="ORF">AWR27_11615</name>
</gene>
<organism evidence="8 9">
    <name type="scientific">Spirosoma montaniterrae</name>
    <dbReference type="NCBI Taxonomy" id="1178516"/>
    <lineage>
        <taxon>Bacteria</taxon>
        <taxon>Pseudomonadati</taxon>
        <taxon>Bacteroidota</taxon>
        <taxon>Cytophagia</taxon>
        <taxon>Cytophagales</taxon>
        <taxon>Cytophagaceae</taxon>
        <taxon>Spirosoma</taxon>
    </lineage>
</organism>
<keyword evidence="3" id="KW-1003">Cell membrane</keyword>
<feature type="transmembrane region" description="Helical" evidence="7">
    <location>
        <begin position="7"/>
        <end position="35"/>
    </location>
</feature>
<comment type="subcellular location">
    <subcellularLocation>
        <location evidence="1">Cell membrane</location>
        <topology evidence="1">Multi-pass membrane protein</topology>
    </subcellularLocation>
</comment>
<protein>
    <recommendedName>
        <fullName evidence="10">Sulfate exporter family transporter</fullName>
    </recommendedName>
</protein>
<feature type="transmembrane region" description="Helical" evidence="7">
    <location>
        <begin position="47"/>
        <end position="69"/>
    </location>
</feature>
<evidence type="ECO:0000256" key="7">
    <source>
        <dbReference type="SAM" id="Phobius"/>
    </source>
</evidence>
<evidence type="ECO:0000256" key="4">
    <source>
        <dbReference type="ARBA" id="ARBA00022692"/>
    </source>
</evidence>
<dbReference type="AlphaFoldDB" id="A0A1P9WX01"/>
<evidence type="ECO:0008006" key="10">
    <source>
        <dbReference type="Google" id="ProtNLM"/>
    </source>
</evidence>
<evidence type="ECO:0000313" key="8">
    <source>
        <dbReference type="EMBL" id="AQG79915.1"/>
    </source>
</evidence>
<evidence type="ECO:0000313" key="9">
    <source>
        <dbReference type="Proteomes" id="UP000187941"/>
    </source>
</evidence>
<feature type="transmembrane region" description="Helical" evidence="7">
    <location>
        <begin position="223"/>
        <end position="242"/>
    </location>
</feature>
<evidence type="ECO:0000256" key="3">
    <source>
        <dbReference type="ARBA" id="ARBA00022475"/>
    </source>
</evidence>
<dbReference type="OrthoDB" id="9811391at2"/>
<dbReference type="RefSeq" id="WP_077131346.1">
    <property type="nucleotide sequence ID" value="NZ_CP014263.1"/>
</dbReference>
<feature type="transmembrane region" description="Helical" evidence="7">
    <location>
        <begin position="105"/>
        <end position="126"/>
    </location>
</feature>
<accession>A0A1P9WX01</accession>
<proteinExistence type="inferred from homology"/>
<dbReference type="EMBL" id="CP014263">
    <property type="protein sequence ID" value="AQG79915.1"/>
    <property type="molecule type" value="Genomic_DNA"/>
</dbReference>
<feature type="transmembrane region" description="Helical" evidence="7">
    <location>
        <begin position="81"/>
        <end position="99"/>
    </location>
</feature>
<evidence type="ECO:0000256" key="5">
    <source>
        <dbReference type="ARBA" id="ARBA00022989"/>
    </source>
</evidence>
<feature type="transmembrane region" description="Helical" evidence="7">
    <location>
        <begin position="279"/>
        <end position="304"/>
    </location>
</feature>
<feature type="transmembrane region" description="Helical" evidence="7">
    <location>
        <begin position="199"/>
        <end position="217"/>
    </location>
</feature>
<evidence type="ECO:0000256" key="1">
    <source>
        <dbReference type="ARBA" id="ARBA00004651"/>
    </source>
</evidence>
<dbReference type="PANTHER" id="PTHR30106">
    <property type="entry name" value="INNER MEMBRANE PROTEIN YEIH-RELATED"/>
    <property type="match status" value="1"/>
</dbReference>
<dbReference type="GO" id="GO:0005886">
    <property type="term" value="C:plasma membrane"/>
    <property type="evidence" value="ECO:0007669"/>
    <property type="project" value="UniProtKB-SubCell"/>
</dbReference>
<keyword evidence="9" id="KW-1185">Reference proteome</keyword>